<sequence length="274" mass="31557">MSAEEKEKEKLLIDEEETVQIKDLNRVNDVKNTDLLLLDDGVSSSNAITYENFLKTTKDKTFKGEGLSYFKDIIKSTIAEELAADTNFIEKIYTKITDKLINNDSTNISNLFSKIKSELTNSIETDRLTENDELLIMYSSKIIQKTPVPKQLLGVPSDFSFGGNYHGLWIYPEDYTNKKRKIEMEDCDTITIVFHKENDNKPIYLDIDLNIIHKNDSSHKLVYLKYSDESEEYLVYAHENAIKNLGILVPIYTGWYVQKRAMRSGIPVPYLAKL</sequence>
<proteinExistence type="predicted"/>
<dbReference type="Proteomes" id="UP001305925">
    <property type="component" value="Plasmid cp32-12"/>
</dbReference>
<name>A0ACD5G676_9SPIR</name>
<geneLocation type="plasmid" evidence="1 2">
    <name>cp32-12</name>
</geneLocation>
<protein>
    <submittedName>
        <fullName evidence="1">DUF685 domain-containing protein</fullName>
    </submittedName>
</protein>
<organism evidence="1 2">
    <name type="scientific">Borreliella americana</name>
    <dbReference type="NCBI Taxonomy" id="478807"/>
    <lineage>
        <taxon>Bacteria</taxon>
        <taxon>Pseudomonadati</taxon>
        <taxon>Spirochaetota</taxon>
        <taxon>Spirochaetia</taxon>
        <taxon>Spirochaetales</taxon>
        <taxon>Borreliaceae</taxon>
        <taxon>Borreliella</taxon>
    </lineage>
</organism>
<accession>A0ACD5G676</accession>
<dbReference type="EMBL" id="CP179255">
    <property type="protein sequence ID" value="XOU08985.1"/>
    <property type="molecule type" value="Genomic_DNA"/>
</dbReference>
<gene>
    <name evidence="1" type="ORF">QIA00_05520</name>
</gene>
<reference evidence="1" key="1">
    <citation type="submission" date="2024-11" db="EMBL/GenBank/DDBJ databases">
        <title>Sequencing of Borrelia variable plasmids from multiple Borrelia sensu lato isolates.</title>
        <authorList>
            <person name="Mongodin E.F."/>
            <person name="Rudenko N."/>
            <person name="Fraser C.M."/>
            <person name="Schutzer S."/>
            <person name="Luft B."/>
            <person name="Morgan R."/>
            <person name="Casjens S."/>
            <person name="Qiu W."/>
        </authorList>
    </citation>
    <scope>NUCLEOTIDE SEQUENCE</scope>
    <source>
        <strain evidence="1">SCW30h</strain>
    </source>
</reference>
<keyword evidence="2" id="KW-1185">Reference proteome</keyword>
<keyword evidence="1" id="KW-0614">Plasmid</keyword>
<evidence type="ECO:0000313" key="2">
    <source>
        <dbReference type="Proteomes" id="UP001305925"/>
    </source>
</evidence>
<evidence type="ECO:0000313" key="1">
    <source>
        <dbReference type="EMBL" id="XOU08985.1"/>
    </source>
</evidence>